<evidence type="ECO:0000313" key="2">
    <source>
        <dbReference type="Proteomes" id="UP000051952"/>
    </source>
</evidence>
<sequence>MTFFFDLLRVNKINREMSTSPSADPNDPRESIICDVAERLRAFVPNQQSDHDIEQQQATTLMADVREALVERRCDAAPLRSQECREAMWALGQQLRSPESCGAYGEVVRQLCGDSVETKRSFLTVGSRDALCVASLRATTPKAAGHVSSALAALVADNDEQRRHFGTEAVRSAIVALIITSRDTPASLKFCLTALKFITVNNDNEALFGTSDVYEALLRAAPCCSTSGDDMAELFGNTLRNLTVNEDNKIVFNTSLMAAAAASVGSACRSSGSVRMMCGALSTLSTKSKVPLGTIAVRDSLIHMAQFADSQIAIRYWANAMSNITIDDDNEKLFATPQMRDAVVMLANKSVDAVTIQWIASALRNICAFVGHKPLVGTFEVRDAIVGMLQRCIGPESVRLVCSAMLNVAENAANKIILGTVVVRETLVAAGTAYATTPEAARVLCGAIASIIINDDNELLFGTPSMRNLFIKLAPICSSAVDSLQRWCLAVRNFTVNIDNKTLLGTVGVRNACMDIMRGAKSLTDLIAVCKPIAQLTANVPENRKMFGTIHFREAIMELSTHLTSKSTSSSTNEQIAEGIRCLCNAVANITIDDDNELLYAESERLRLIFTELIIPAVPPGEWSAAVTSVGQVMRNLCSAPVNKELFSTELGRTAFCTLASKVSDASSCQFVSAWLEKLAGRRESRKLFCTTEVRAAILQLGRCALSSAAVSAYCNALAQLACDDDFEEMYVTSSEFRDTLAQLGSLATSPDAALRLSHVVLNLTAGVRNRAVFCTPAFAQALETIGPYIASAEGVRMFAGALYHLLTVSSTRDLFITTSLISTMMRLAPLATTADSARAWGNAVLSAAGGDKGKVMYGTPQSLDAIVLFSQRATTKNEVQLLARIVSAIARNDDSEKVFATDVLRDTITSRWMAHATTCEAVTSISIALRNLACAKPHKLLFGTPSVCNALAAMLQVASSNVECLDNVCNVIRSLCEMQANIAVLCGLRSHLLELKASIARGEGTETQKMATLSREL</sequence>
<dbReference type="Gene3D" id="1.25.10.10">
    <property type="entry name" value="Leucine-rich Repeat Variant"/>
    <property type="match status" value="2"/>
</dbReference>
<name>A0A0S4J753_BODSA</name>
<gene>
    <name evidence="1" type="ORF">BSAL_08150</name>
</gene>
<dbReference type="VEuPathDB" id="TriTrypDB:BSAL_08150"/>
<accession>A0A0S4J753</accession>
<protein>
    <submittedName>
        <fullName evidence="1">Uncharacterized protein</fullName>
    </submittedName>
</protein>
<dbReference type="Proteomes" id="UP000051952">
    <property type="component" value="Unassembled WGS sequence"/>
</dbReference>
<proteinExistence type="predicted"/>
<organism evidence="1 2">
    <name type="scientific">Bodo saltans</name>
    <name type="common">Flagellated protozoan</name>
    <dbReference type="NCBI Taxonomy" id="75058"/>
    <lineage>
        <taxon>Eukaryota</taxon>
        <taxon>Discoba</taxon>
        <taxon>Euglenozoa</taxon>
        <taxon>Kinetoplastea</taxon>
        <taxon>Metakinetoplastina</taxon>
        <taxon>Eubodonida</taxon>
        <taxon>Bodonidae</taxon>
        <taxon>Bodo</taxon>
    </lineage>
</organism>
<dbReference type="SUPFAM" id="SSF48371">
    <property type="entry name" value="ARM repeat"/>
    <property type="match status" value="1"/>
</dbReference>
<reference evidence="2" key="1">
    <citation type="submission" date="2015-09" db="EMBL/GenBank/DDBJ databases">
        <authorList>
            <consortium name="Pathogen Informatics"/>
        </authorList>
    </citation>
    <scope>NUCLEOTIDE SEQUENCE [LARGE SCALE GENOMIC DNA]</scope>
    <source>
        <strain evidence="2">Lake Konstanz</strain>
    </source>
</reference>
<evidence type="ECO:0000313" key="1">
    <source>
        <dbReference type="EMBL" id="CUG87064.1"/>
    </source>
</evidence>
<dbReference type="AlphaFoldDB" id="A0A0S4J753"/>
<dbReference type="InterPro" id="IPR016024">
    <property type="entry name" value="ARM-type_fold"/>
</dbReference>
<dbReference type="InterPro" id="IPR011989">
    <property type="entry name" value="ARM-like"/>
</dbReference>
<keyword evidence="2" id="KW-1185">Reference proteome</keyword>
<dbReference type="EMBL" id="CYKH01001430">
    <property type="protein sequence ID" value="CUG87064.1"/>
    <property type="molecule type" value="Genomic_DNA"/>
</dbReference>